<dbReference type="EMBL" id="CP065989">
    <property type="protein sequence ID" value="QQB13500.1"/>
    <property type="molecule type" value="Genomic_DNA"/>
</dbReference>
<protein>
    <submittedName>
        <fullName evidence="1">Uncharacterized protein</fullName>
    </submittedName>
</protein>
<name>A0A7T3ZXF8_9MICO</name>
<sequence length="68" mass="7493">MMVLLIVVGMMIGVLLVIGRAVCPAAERLAWQDLGLDGWVLTAVRGWAAVSGLSRLETMTEQMHRRRS</sequence>
<evidence type="ECO:0000313" key="1">
    <source>
        <dbReference type="EMBL" id="QQB13500.1"/>
    </source>
</evidence>
<dbReference type="AlphaFoldDB" id="A0A7T3ZXF8"/>
<accession>A0A7T3ZXF8</accession>
<proteinExistence type="predicted"/>
<organism evidence="1 2">
    <name type="scientific">Brevibacterium casei</name>
    <dbReference type="NCBI Taxonomy" id="33889"/>
    <lineage>
        <taxon>Bacteria</taxon>
        <taxon>Bacillati</taxon>
        <taxon>Actinomycetota</taxon>
        <taxon>Actinomycetes</taxon>
        <taxon>Micrococcales</taxon>
        <taxon>Brevibacteriaceae</taxon>
        <taxon>Brevibacterium</taxon>
    </lineage>
</organism>
<reference evidence="1 2" key="1">
    <citation type="submission" date="2020-12" db="EMBL/GenBank/DDBJ databases">
        <title>FDA dAtabase for Regulatory Grade micrObial Sequences (FDA-ARGOS): Supporting development and validation of Infectious Disease Dx tests.</title>
        <authorList>
            <person name="Sproer C."/>
            <person name="Gronow S."/>
            <person name="Severitt S."/>
            <person name="Schroder I."/>
            <person name="Tallon L."/>
            <person name="Sadzewicz L."/>
            <person name="Zhao X."/>
            <person name="Boylan J."/>
            <person name="Ott S."/>
            <person name="Bowen H."/>
            <person name="Vavikolanu K."/>
            <person name="Mehta A."/>
            <person name="Aluvathingal J."/>
            <person name="Nadendla S."/>
            <person name="Lowell S."/>
            <person name="Myers T."/>
            <person name="Yan Y."/>
            <person name="Sichtig H."/>
        </authorList>
    </citation>
    <scope>NUCLEOTIDE SEQUENCE [LARGE SCALE GENOMIC DNA]</scope>
    <source>
        <strain evidence="1 2">FDAARGOS_990</strain>
    </source>
</reference>
<evidence type="ECO:0000313" key="2">
    <source>
        <dbReference type="Proteomes" id="UP000595374"/>
    </source>
</evidence>
<dbReference type="RefSeq" id="WP_198498694.1">
    <property type="nucleotide sequence ID" value="NZ_CP065989.1"/>
</dbReference>
<gene>
    <name evidence="1" type="ORF">I6H47_11810</name>
</gene>
<dbReference type="Proteomes" id="UP000595374">
    <property type="component" value="Chromosome"/>
</dbReference>